<evidence type="ECO:0000313" key="2">
    <source>
        <dbReference type="Proteomes" id="UP000252415"/>
    </source>
</evidence>
<dbReference type="InterPro" id="IPR037208">
    <property type="entry name" value="Spo0E-like_sf"/>
</dbReference>
<dbReference type="EMBL" id="QPJD01000002">
    <property type="protein sequence ID" value="RCW51176.1"/>
    <property type="molecule type" value="Genomic_DNA"/>
</dbReference>
<dbReference type="OrthoDB" id="2639794at2"/>
<keyword evidence="2" id="KW-1185">Reference proteome</keyword>
<dbReference type="Gene3D" id="4.10.280.10">
    <property type="entry name" value="Helix-loop-helix DNA-binding domain"/>
    <property type="match status" value="1"/>
</dbReference>
<proteinExistence type="predicted"/>
<dbReference type="GO" id="GO:0043937">
    <property type="term" value="P:regulation of sporulation"/>
    <property type="evidence" value="ECO:0007669"/>
    <property type="project" value="InterPro"/>
</dbReference>
<dbReference type="RefSeq" id="WP_114378665.1">
    <property type="nucleotide sequence ID" value="NZ_QPJD01000002.1"/>
</dbReference>
<accession>A0A368W7X3</accession>
<evidence type="ECO:0000313" key="1">
    <source>
        <dbReference type="EMBL" id="RCW51176.1"/>
    </source>
</evidence>
<dbReference type="Proteomes" id="UP000252415">
    <property type="component" value="Unassembled WGS sequence"/>
</dbReference>
<dbReference type="SUPFAM" id="SSF140500">
    <property type="entry name" value="BAS1536-like"/>
    <property type="match status" value="1"/>
</dbReference>
<dbReference type="Pfam" id="PF09388">
    <property type="entry name" value="SpoOE-like"/>
    <property type="match status" value="1"/>
</dbReference>
<organism evidence="1 2">
    <name type="scientific">Paenibacillus prosopidis</name>
    <dbReference type="NCBI Taxonomy" id="630520"/>
    <lineage>
        <taxon>Bacteria</taxon>
        <taxon>Bacillati</taxon>
        <taxon>Bacillota</taxon>
        <taxon>Bacilli</taxon>
        <taxon>Bacillales</taxon>
        <taxon>Paenibacillaceae</taxon>
        <taxon>Paenibacillus</taxon>
    </lineage>
</organism>
<dbReference type="AlphaFoldDB" id="A0A368W7X3"/>
<name>A0A368W7X3_9BACL</name>
<dbReference type="InterPro" id="IPR018540">
    <property type="entry name" value="Spo0E-like"/>
</dbReference>
<protein>
    <submittedName>
        <fullName evidence="1">Spo0E like sporulation regulatory protein</fullName>
    </submittedName>
</protein>
<comment type="caution">
    <text evidence="1">The sequence shown here is derived from an EMBL/GenBank/DDBJ whole genome shotgun (WGS) entry which is preliminary data.</text>
</comment>
<dbReference type="InterPro" id="IPR036638">
    <property type="entry name" value="HLH_DNA-bd_sf"/>
</dbReference>
<sequence length="56" mass="6606">MDKQLHLQMEQLRNKMVETALLKQNLLHRDVISLSQSLDKIIIQVQEEHRALSRAN</sequence>
<gene>
    <name evidence="1" type="ORF">DFP97_102371</name>
</gene>
<dbReference type="GO" id="GO:0046983">
    <property type="term" value="F:protein dimerization activity"/>
    <property type="evidence" value="ECO:0007669"/>
    <property type="project" value="InterPro"/>
</dbReference>
<reference evidence="1 2" key="1">
    <citation type="submission" date="2018-07" db="EMBL/GenBank/DDBJ databases">
        <title>Genomic Encyclopedia of Type Strains, Phase III (KMG-III): the genomes of soil and plant-associated and newly described type strains.</title>
        <authorList>
            <person name="Whitman W."/>
        </authorList>
    </citation>
    <scope>NUCLEOTIDE SEQUENCE [LARGE SCALE GENOMIC DNA]</scope>
    <source>
        <strain evidence="1 2">CECT 7506</strain>
    </source>
</reference>